<evidence type="ECO:0000313" key="1">
    <source>
        <dbReference type="EMBL" id="GAP61692.1"/>
    </source>
</evidence>
<dbReference type="EMBL" id="BBZA01000008">
    <property type="protein sequence ID" value="GAP61692.1"/>
    <property type="molecule type" value="Genomic_DNA"/>
</dbReference>
<reference evidence="2" key="2">
    <citation type="submission" date="2015-08" db="EMBL/GenBank/DDBJ databases">
        <title>Draft Genome Sequence of a Heterotrophic Facultative Anaerobic Bacterium Ardenticatena maritima Strain 110S.</title>
        <authorList>
            <person name="Kawaichi S."/>
            <person name="Yoshida T."/>
            <person name="Sako Y."/>
            <person name="Nakamura R."/>
        </authorList>
    </citation>
    <scope>NUCLEOTIDE SEQUENCE [LARGE SCALE GENOMIC DNA]</scope>
    <source>
        <strain evidence="2">110S</strain>
    </source>
</reference>
<dbReference type="AlphaFoldDB" id="A0A0M8K6F9"/>
<accession>A0A0M8K6F9</accession>
<proteinExistence type="predicted"/>
<organism evidence="1 2">
    <name type="scientific">Ardenticatena maritima</name>
    <dbReference type="NCBI Taxonomy" id="872965"/>
    <lineage>
        <taxon>Bacteria</taxon>
        <taxon>Bacillati</taxon>
        <taxon>Chloroflexota</taxon>
        <taxon>Ardenticatenia</taxon>
        <taxon>Ardenticatenales</taxon>
        <taxon>Ardenticatenaceae</taxon>
        <taxon>Ardenticatena</taxon>
    </lineage>
</organism>
<protein>
    <submittedName>
        <fullName evidence="1">Uncharacterized protein</fullName>
    </submittedName>
</protein>
<sequence length="49" mass="5812">MPFGLKALRLPRQRNEDLILWGFSRLCIGMRGAKAFLFYKATWPSIERR</sequence>
<dbReference type="Proteomes" id="UP000037784">
    <property type="component" value="Unassembled WGS sequence"/>
</dbReference>
<gene>
    <name evidence="1" type="ORF">ARMA_0115</name>
</gene>
<keyword evidence="2" id="KW-1185">Reference proteome</keyword>
<reference evidence="1 2" key="1">
    <citation type="journal article" date="2015" name="Genome Announc.">
        <title>Draft Genome Sequence of a Heterotrophic Facultative Anaerobic Thermophilic Bacterium, Ardenticatena maritima Strain 110ST.</title>
        <authorList>
            <person name="Kawaichi S."/>
            <person name="Yoshida T."/>
            <person name="Sako Y."/>
            <person name="Nakamura R."/>
        </authorList>
    </citation>
    <scope>NUCLEOTIDE SEQUENCE [LARGE SCALE GENOMIC DNA]</scope>
    <source>
        <strain evidence="1 2">110S</strain>
    </source>
</reference>
<name>A0A0M8K6F9_9CHLR</name>
<comment type="caution">
    <text evidence="1">The sequence shown here is derived from an EMBL/GenBank/DDBJ whole genome shotgun (WGS) entry which is preliminary data.</text>
</comment>
<dbReference type="InParanoid" id="A0A0M8K6F9"/>
<evidence type="ECO:0000313" key="2">
    <source>
        <dbReference type="Proteomes" id="UP000037784"/>
    </source>
</evidence>